<dbReference type="AlphaFoldDB" id="A0A2A9NWE8"/>
<dbReference type="InterPro" id="IPR000361">
    <property type="entry name" value="ATAP_core_dom"/>
</dbReference>
<dbReference type="Pfam" id="PF01521">
    <property type="entry name" value="Fe-S_biosyn"/>
    <property type="match status" value="1"/>
</dbReference>
<organism evidence="3 4">
    <name type="scientific">Amanita thiersii Skay4041</name>
    <dbReference type="NCBI Taxonomy" id="703135"/>
    <lineage>
        <taxon>Eukaryota</taxon>
        <taxon>Fungi</taxon>
        <taxon>Dikarya</taxon>
        <taxon>Basidiomycota</taxon>
        <taxon>Agaricomycotina</taxon>
        <taxon>Agaricomycetes</taxon>
        <taxon>Agaricomycetidae</taxon>
        <taxon>Agaricales</taxon>
        <taxon>Pluteineae</taxon>
        <taxon>Amanitaceae</taxon>
        <taxon>Amanita</taxon>
    </lineage>
</organism>
<dbReference type="GO" id="GO:0051539">
    <property type="term" value="F:4 iron, 4 sulfur cluster binding"/>
    <property type="evidence" value="ECO:0007669"/>
    <property type="project" value="TreeGrafter"/>
</dbReference>
<dbReference type="GO" id="GO:0016226">
    <property type="term" value="P:iron-sulfur cluster assembly"/>
    <property type="evidence" value="ECO:0007669"/>
    <property type="project" value="InterPro"/>
</dbReference>
<dbReference type="Gene3D" id="2.60.300.12">
    <property type="entry name" value="HesB-like domain"/>
    <property type="match status" value="1"/>
</dbReference>
<evidence type="ECO:0000313" key="3">
    <source>
        <dbReference type="EMBL" id="PFH52080.1"/>
    </source>
</evidence>
<dbReference type="InterPro" id="IPR016092">
    <property type="entry name" value="ATAP"/>
</dbReference>
<dbReference type="EMBL" id="KZ301982">
    <property type="protein sequence ID" value="PFH52080.1"/>
    <property type="molecule type" value="Genomic_DNA"/>
</dbReference>
<dbReference type="OrthoDB" id="1938621at2759"/>
<protein>
    <recommendedName>
        <fullName evidence="2">Core domain-containing protein</fullName>
    </recommendedName>
</protein>
<name>A0A2A9NWE8_9AGAR</name>
<evidence type="ECO:0000256" key="1">
    <source>
        <dbReference type="ARBA" id="ARBA00006718"/>
    </source>
</evidence>
<gene>
    <name evidence="3" type="ORF">AMATHDRAFT_94852</name>
</gene>
<feature type="non-terminal residue" evidence="3">
    <location>
        <position position="1"/>
    </location>
</feature>
<proteinExistence type="inferred from homology"/>
<dbReference type="GO" id="GO:0005739">
    <property type="term" value="C:mitochondrion"/>
    <property type="evidence" value="ECO:0007669"/>
    <property type="project" value="TreeGrafter"/>
</dbReference>
<dbReference type="Proteomes" id="UP000242287">
    <property type="component" value="Unassembled WGS sequence"/>
</dbReference>
<comment type="similarity">
    <text evidence="1">Belongs to the HesB/IscA family.</text>
</comment>
<reference evidence="3 4" key="1">
    <citation type="submission" date="2014-02" db="EMBL/GenBank/DDBJ databases">
        <title>Transposable element dynamics among asymbiotic and ectomycorrhizal Amanita fungi.</title>
        <authorList>
            <consortium name="DOE Joint Genome Institute"/>
            <person name="Hess J."/>
            <person name="Skrede I."/>
            <person name="Wolfe B."/>
            <person name="LaButti K."/>
            <person name="Ohm R.A."/>
            <person name="Grigoriev I.V."/>
            <person name="Pringle A."/>
        </authorList>
    </citation>
    <scope>NUCLEOTIDE SEQUENCE [LARGE SCALE GENOMIC DNA]</scope>
    <source>
        <strain evidence="3 4">SKay4041</strain>
    </source>
</reference>
<keyword evidence="4" id="KW-1185">Reference proteome</keyword>
<accession>A0A2A9NWE8</accession>
<dbReference type="PANTHER" id="PTHR43011">
    <property type="entry name" value="IRON-SULFUR CLUSTER ASSEMBLY 2 HOMOLOG, MITOCHONDRIAL"/>
    <property type="match status" value="1"/>
</dbReference>
<dbReference type="SUPFAM" id="SSF89360">
    <property type="entry name" value="HesB-like domain"/>
    <property type="match status" value="1"/>
</dbReference>
<dbReference type="FunFam" id="2.60.300.12:FF:000010">
    <property type="entry name" value="Unplaced genomic scaffold supercont1.5, whole genome shotgun sequence"/>
    <property type="match status" value="1"/>
</dbReference>
<evidence type="ECO:0000313" key="4">
    <source>
        <dbReference type="Proteomes" id="UP000242287"/>
    </source>
</evidence>
<feature type="domain" description="Core" evidence="2">
    <location>
        <begin position="54"/>
        <end position="160"/>
    </location>
</feature>
<dbReference type="NCBIfam" id="TIGR00049">
    <property type="entry name" value="iron-sulfur cluster assembly accessory protein"/>
    <property type="match status" value="1"/>
</dbReference>
<dbReference type="STRING" id="703135.A0A2A9NWE8"/>
<sequence>PLQLRRSLIASLPTKATLASRTPSHPTLLVQTPSPQYIAQEEIDVQLPPPEDVKLIITDRAAEQLRSISTRMNSPETALRVSVESGGCHGYQYKMELAKKYLLDDYHFTHPIIKPSNILVDAISFNLINGSTIDYATELIGSSFRVADNPQAAGSGCGCGVSWELK</sequence>
<feature type="non-terminal residue" evidence="3">
    <location>
        <position position="166"/>
    </location>
</feature>
<dbReference type="InterPro" id="IPR035903">
    <property type="entry name" value="HesB-like_dom_sf"/>
</dbReference>
<dbReference type="PANTHER" id="PTHR43011:SF1">
    <property type="entry name" value="IRON-SULFUR CLUSTER ASSEMBLY 2 HOMOLOG, MITOCHONDRIAL"/>
    <property type="match status" value="1"/>
</dbReference>
<dbReference type="GO" id="GO:0051537">
    <property type="term" value="F:2 iron, 2 sulfur cluster binding"/>
    <property type="evidence" value="ECO:0007669"/>
    <property type="project" value="TreeGrafter"/>
</dbReference>
<evidence type="ECO:0000259" key="2">
    <source>
        <dbReference type="Pfam" id="PF01521"/>
    </source>
</evidence>
<dbReference type="GO" id="GO:0005506">
    <property type="term" value="F:iron ion binding"/>
    <property type="evidence" value="ECO:0007669"/>
    <property type="project" value="TreeGrafter"/>
</dbReference>